<sequence length="609" mass="68249">MGVWDGVVDAKSADDTFKICFSLYALETLLCPSSPGHVDGRYILAVKDPNAIHLNNWATFRFSMLLEEAKRLYDRVEDLGGFHCNSIYVTKRFSGVRSDAPSGSIDVSTGLETNFVDDLTQVKADVCSVESSLSILKSTVGTMQPDIVWLKAAIGTLEKSLEELTSQGVGNMVAGKVEEEGRSCYIEGKDNFRGKQVSAGACHIAGEISNTDAKLLSYLFGKKINPKDILLCSEEVARFCEFSVSRWDMSCLSPAQCLTREVINISSTYLFDFDCDCWFLPSLFSEAAEKAGSKEGDLNLISATITKCGLCRYQDRLHQCKQIYILIHDTLDNHWFLVVVNMVDADCKIWDSNPHPQAKDQRKEHANASFNLVDQRVRIALEIVKHPKNEVYDRVKLENANYIMPDISYEDWVDRGRTFAQLGRFAGHLGQCQRIFVPLHEEEHGGHWWLMVVHPIKLIAEIWDSNASIGTCNSRLATARVALRHLDDVLYQDPIDVISAPLYYFGDFKTIVPDNVPQQTNGFDCGIYVIRHMQYYGIEWWTEPPINERYREIVPAQFGGEQIVGVARIDIGKNGGQVGGKDSGENRVQGINRGKQTSNKIGQGGRCKE</sequence>
<evidence type="ECO:0000259" key="6">
    <source>
        <dbReference type="PROSITE" id="PS50600"/>
    </source>
</evidence>
<dbReference type="EMBL" id="JBEDUW010000240">
    <property type="protein sequence ID" value="KAK9903068.1"/>
    <property type="molecule type" value="Genomic_DNA"/>
</dbReference>
<dbReference type="GO" id="GO:0005634">
    <property type="term" value="C:nucleus"/>
    <property type="evidence" value="ECO:0007669"/>
    <property type="project" value="TreeGrafter"/>
</dbReference>
<keyword evidence="3" id="KW-0378">Hydrolase</keyword>
<accession>A0AAW1VIA5</accession>
<comment type="similarity">
    <text evidence="1">Belongs to the peptidase C48 family.</text>
</comment>
<dbReference type="SUPFAM" id="SSF54001">
    <property type="entry name" value="Cysteine proteinases"/>
    <property type="match status" value="2"/>
</dbReference>
<dbReference type="Pfam" id="PF02902">
    <property type="entry name" value="Peptidase_C48"/>
    <property type="match status" value="2"/>
</dbReference>
<feature type="domain" description="Ubiquitin-like protease family profile" evidence="6">
    <location>
        <begin position="242"/>
        <end position="536"/>
    </location>
</feature>
<evidence type="ECO:0000256" key="5">
    <source>
        <dbReference type="SAM" id="MobiDB-lite"/>
    </source>
</evidence>
<dbReference type="PROSITE" id="PS50600">
    <property type="entry name" value="ULP_PROTEASE"/>
    <property type="match status" value="1"/>
</dbReference>
<dbReference type="GO" id="GO:0006508">
    <property type="term" value="P:proteolysis"/>
    <property type="evidence" value="ECO:0007669"/>
    <property type="project" value="UniProtKB-KW"/>
</dbReference>
<dbReference type="PANTHER" id="PTHR12606">
    <property type="entry name" value="SENTRIN/SUMO-SPECIFIC PROTEASE"/>
    <property type="match status" value="1"/>
</dbReference>
<evidence type="ECO:0000256" key="2">
    <source>
        <dbReference type="ARBA" id="ARBA00022670"/>
    </source>
</evidence>
<organism evidence="7 8">
    <name type="scientific">Rubus argutus</name>
    <name type="common">Southern blackberry</name>
    <dbReference type="NCBI Taxonomy" id="59490"/>
    <lineage>
        <taxon>Eukaryota</taxon>
        <taxon>Viridiplantae</taxon>
        <taxon>Streptophyta</taxon>
        <taxon>Embryophyta</taxon>
        <taxon>Tracheophyta</taxon>
        <taxon>Spermatophyta</taxon>
        <taxon>Magnoliopsida</taxon>
        <taxon>eudicotyledons</taxon>
        <taxon>Gunneridae</taxon>
        <taxon>Pentapetalae</taxon>
        <taxon>rosids</taxon>
        <taxon>fabids</taxon>
        <taxon>Rosales</taxon>
        <taxon>Rosaceae</taxon>
        <taxon>Rosoideae</taxon>
        <taxon>Rosoideae incertae sedis</taxon>
        <taxon>Rubus</taxon>
    </lineage>
</organism>
<feature type="region of interest" description="Disordered" evidence="5">
    <location>
        <begin position="575"/>
        <end position="609"/>
    </location>
</feature>
<keyword evidence="4" id="KW-0788">Thiol protease</keyword>
<protein>
    <recommendedName>
        <fullName evidence="6">Ubiquitin-like protease family profile domain-containing protein</fullName>
    </recommendedName>
</protein>
<evidence type="ECO:0000256" key="4">
    <source>
        <dbReference type="ARBA" id="ARBA00022807"/>
    </source>
</evidence>
<dbReference type="Gene3D" id="3.30.310.130">
    <property type="entry name" value="Ubiquitin-related"/>
    <property type="match status" value="1"/>
</dbReference>
<comment type="caution">
    <text evidence="7">The sequence shown here is derived from an EMBL/GenBank/DDBJ whole genome shotgun (WGS) entry which is preliminary data.</text>
</comment>
<reference evidence="7 8" key="1">
    <citation type="journal article" date="2023" name="G3 (Bethesda)">
        <title>A chromosome-length genome assembly and annotation of blackberry (Rubus argutus, cv. 'Hillquist').</title>
        <authorList>
            <person name="Bruna T."/>
            <person name="Aryal R."/>
            <person name="Dudchenko O."/>
            <person name="Sargent D.J."/>
            <person name="Mead D."/>
            <person name="Buti M."/>
            <person name="Cavallini A."/>
            <person name="Hytonen T."/>
            <person name="Andres J."/>
            <person name="Pham M."/>
            <person name="Weisz D."/>
            <person name="Mascagni F."/>
            <person name="Usai G."/>
            <person name="Natali L."/>
            <person name="Bassil N."/>
            <person name="Fernandez G.E."/>
            <person name="Lomsadze A."/>
            <person name="Armour M."/>
            <person name="Olukolu B."/>
            <person name="Poorten T."/>
            <person name="Britton C."/>
            <person name="Davik J."/>
            <person name="Ashrafi H."/>
            <person name="Aiden E.L."/>
            <person name="Borodovsky M."/>
            <person name="Worthington M."/>
        </authorList>
    </citation>
    <scope>NUCLEOTIDE SEQUENCE [LARGE SCALE GENOMIC DNA]</scope>
    <source>
        <strain evidence="7">PI 553951</strain>
    </source>
</reference>
<keyword evidence="8" id="KW-1185">Reference proteome</keyword>
<evidence type="ECO:0000313" key="8">
    <source>
        <dbReference type="Proteomes" id="UP001457282"/>
    </source>
</evidence>
<evidence type="ECO:0000256" key="1">
    <source>
        <dbReference type="ARBA" id="ARBA00005234"/>
    </source>
</evidence>
<keyword evidence="2" id="KW-0645">Protease</keyword>
<evidence type="ECO:0000313" key="7">
    <source>
        <dbReference type="EMBL" id="KAK9903068.1"/>
    </source>
</evidence>
<dbReference type="InterPro" id="IPR003653">
    <property type="entry name" value="Peptidase_C48_C"/>
</dbReference>
<evidence type="ECO:0000256" key="3">
    <source>
        <dbReference type="ARBA" id="ARBA00022801"/>
    </source>
</evidence>
<dbReference type="Proteomes" id="UP001457282">
    <property type="component" value="Unassembled WGS sequence"/>
</dbReference>
<gene>
    <name evidence="7" type="ORF">M0R45_001284</name>
</gene>
<dbReference type="GO" id="GO:0016929">
    <property type="term" value="F:deSUMOylase activity"/>
    <property type="evidence" value="ECO:0007669"/>
    <property type="project" value="TreeGrafter"/>
</dbReference>
<proteinExistence type="inferred from homology"/>
<dbReference type="AlphaFoldDB" id="A0AAW1VIA5"/>
<dbReference type="Gene3D" id="1.10.418.20">
    <property type="match status" value="1"/>
</dbReference>
<dbReference type="PANTHER" id="PTHR12606:SF1">
    <property type="entry name" value="UBIQUITIN-LIKE-SPECIFIC PROTEASE 1A"/>
    <property type="match status" value="1"/>
</dbReference>
<name>A0AAW1VIA5_RUBAR</name>
<dbReference type="InterPro" id="IPR038765">
    <property type="entry name" value="Papain-like_cys_pep_sf"/>
</dbReference>
<dbReference type="Gene3D" id="3.40.395.10">
    <property type="entry name" value="Adenoviral Proteinase, Chain A"/>
    <property type="match status" value="1"/>
</dbReference>
<dbReference type="GO" id="GO:0016926">
    <property type="term" value="P:protein desumoylation"/>
    <property type="evidence" value="ECO:0007669"/>
    <property type="project" value="TreeGrafter"/>
</dbReference>